<dbReference type="EMBL" id="BGPR01000657">
    <property type="protein sequence ID" value="GBM30326.1"/>
    <property type="molecule type" value="Genomic_DNA"/>
</dbReference>
<dbReference type="OrthoDB" id="439192at2759"/>
<keyword evidence="2" id="KW-1185">Reference proteome</keyword>
<dbReference type="PANTHER" id="PTHR47481:SF22">
    <property type="entry name" value="RETROTRANSPOSON GAG DOMAIN-CONTAINING PROTEIN"/>
    <property type="match status" value="1"/>
</dbReference>
<sequence length="182" mass="20593">MAARNDSTKYCVEPFSGKNFSLYKRRVEVVFALKELEKYLETEADETKAAEIKDAQKAYAILLTLLDDTILATVATESSGCQIWTSLKQKYLKVSVVSQILVRKKLATLKKSRDCSMQQHLNELLAIVNKLRLSGAEVKYMDVVIYLLMSLPGDYDVIKSTVENQPNETLLFGLCYAKTFEC</sequence>
<dbReference type="AlphaFoldDB" id="A0A4Y2EQN7"/>
<name>A0A4Y2EQN7_ARAVE</name>
<proteinExistence type="predicted"/>
<gene>
    <name evidence="1" type="ORF">AVEN_174137_1</name>
</gene>
<comment type="caution">
    <text evidence="1">The sequence shown here is derived from an EMBL/GenBank/DDBJ whole genome shotgun (WGS) entry which is preliminary data.</text>
</comment>
<dbReference type="Pfam" id="PF14223">
    <property type="entry name" value="Retrotran_gag_2"/>
    <property type="match status" value="1"/>
</dbReference>
<organism evidence="1 2">
    <name type="scientific">Araneus ventricosus</name>
    <name type="common">Orbweaver spider</name>
    <name type="synonym">Epeira ventricosa</name>
    <dbReference type="NCBI Taxonomy" id="182803"/>
    <lineage>
        <taxon>Eukaryota</taxon>
        <taxon>Metazoa</taxon>
        <taxon>Ecdysozoa</taxon>
        <taxon>Arthropoda</taxon>
        <taxon>Chelicerata</taxon>
        <taxon>Arachnida</taxon>
        <taxon>Araneae</taxon>
        <taxon>Araneomorphae</taxon>
        <taxon>Entelegynae</taxon>
        <taxon>Araneoidea</taxon>
        <taxon>Araneidae</taxon>
        <taxon>Araneus</taxon>
    </lineage>
</organism>
<protein>
    <recommendedName>
        <fullName evidence="3">Retrovirus-related Pol polyprotein from transposon TNT 1-94</fullName>
    </recommendedName>
</protein>
<dbReference type="PANTHER" id="PTHR47481">
    <property type="match status" value="1"/>
</dbReference>
<reference evidence="1 2" key="1">
    <citation type="journal article" date="2019" name="Sci. Rep.">
        <title>Orb-weaving spider Araneus ventricosus genome elucidates the spidroin gene catalogue.</title>
        <authorList>
            <person name="Kono N."/>
            <person name="Nakamura H."/>
            <person name="Ohtoshi R."/>
            <person name="Moran D.A.P."/>
            <person name="Shinohara A."/>
            <person name="Yoshida Y."/>
            <person name="Fujiwara M."/>
            <person name="Mori M."/>
            <person name="Tomita M."/>
            <person name="Arakawa K."/>
        </authorList>
    </citation>
    <scope>NUCLEOTIDE SEQUENCE [LARGE SCALE GENOMIC DNA]</scope>
</reference>
<evidence type="ECO:0000313" key="2">
    <source>
        <dbReference type="Proteomes" id="UP000499080"/>
    </source>
</evidence>
<evidence type="ECO:0008006" key="3">
    <source>
        <dbReference type="Google" id="ProtNLM"/>
    </source>
</evidence>
<evidence type="ECO:0000313" key="1">
    <source>
        <dbReference type="EMBL" id="GBM30326.1"/>
    </source>
</evidence>
<accession>A0A4Y2EQN7</accession>
<dbReference type="Proteomes" id="UP000499080">
    <property type="component" value="Unassembled WGS sequence"/>
</dbReference>